<dbReference type="AlphaFoldDB" id="A0A8J4PYN6"/>
<evidence type="ECO:0008006" key="4">
    <source>
        <dbReference type="Google" id="ProtNLM"/>
    </source>
</evidence>
<evidence type="ECO:0000313" key="2">
    <source>
        <dbReference type="EMBL" id="KAF2075379.1"/>
    </source>
</evidence>
<feature type="chain" id="PRO_5035161012" description="Transmembrane protein" evidence="1">
    <location>
        <begin position="27"/>
        <end position="219"/>
    </location>
</feature>
<keyword evidence="1" id="KW-0732">Signal</keyword>
<sequence length="219" mass="25223">MVKVQLNAIAPVILICLVVFHQLVCGEYNALKKVYYKDGDCKSTDIISINIQNLCFIDNVIKINNATHFTRHYKKQLGFDCLSSTEYRGPSETRLFGKCIKEENEQPYKAFPMEYNPSSKQQISKAFKKNTDICHFGLYDSHCKQVLLSSFTQNNQCINLMNVVGRYSKVQCNTDDSHYEYACNKDCINCKLVFKDNSTKSTCNEQGGQYIIHYREKVL</sequence>
<evidence type="ECO:0000256" key="1">
    <source>
        <dbReference type="SAM" id="SignalP"/>
    </source>
</evidence>
<protein>
    <recommendedName>
        <fullName evidence="4">Transmembrane protein</fullName>
    </recommendedName>
</protein>
<dbReference type="Proteomes" id="UP000695562">
    <property type="component" value="Unassembled WGS sequence"/>
</dbReference>
<feature type="signal peptide" evidence="1">
    <location>
        <begin position="1"/>
        <end position="26"/>
    </location>
</feature>
<accession>A0A8J4PYN6</accession>
<name>A0A8J4PYN6_9MYCE</name>
<reference evidence="2" key="1">
    <citation type="submission" date="2020-01" db="EMBL/GenBank/DDBJ databases">
        <title>Development of genomics and gene disruption for Polysphondylium violaceum indicates a role for the polyketide synthase stlB in stalk morphogenesis.</title>
        <authorList>
            <person name="Narita B."/>
            <person name="Kawabe Y."/>
            <person name="Kin K."/>
            <person name="Saito T."/>
            <person name="Gibbs R."/>
            <person name="Kuspa A."/>
            <person name="Muzny D."/>
            <person name="Queller D."/>
            <person name="Richards S."/>
            <person name="Strassman J."/>
            <person name="Sucgang R."/>
            <person name="Worley K."/>
            <person name="Schaap P."/>
        </authorList>
    </citation>
    <scope>NUCLEOTIDE SEQUENCE</scope>
    <source>
        <strain evidence="2">QSvi11</strain>
    </source>
</reference>
<proteinExistence type="predicted"/>
<organism evidence="2 3">
    <name type="scientific">Polysphondylium violaceum</name>
    <dbReference type="NCBI Taxonomy" id="133409"/>
    <lineage>
        <taxon>Eukaryota</taxon>
        <taxon>Amoebozoa</taxon>
        <taxon>Evosea</taxon>
        <taxon>Eumycetozoa</taxon>
        <taxon>Dictyostelia</taxon>
        <taxon>Dictyosteliales</taxon>
        <taxon>Dictyosteliaceae</taxon>
        <taxon>Polysphondylium</taxon>
    </lineage>
</organism>
<keyword evidence="3" id="KW-1185">Reference proteome</keyword>
<comment type="caution">
    <text evidence="2">The sequence shown here is derived from an EMBL/GenBank/DDBJ whole genome shotgun (WGS) entry which is preliminary data.</text>
</comment>
<gene>
    <name evidence="2" type="ORF">CYY_003303</name>
</gene>
<dbReference type="EMBL" id="AJWJ01000102">
    <property type="protein sequence ID" value="KAF2075379.1"/>
    <property type="molecule type" value="Genomic_DNA"/>
</dbReference>
<evidence type="ECO:0000313" key="3">
    <source>
        <dbReference type="Proteomes" id="UP000695562"/>
    </source>
</evidence>